<dbReference type="RefSeq" id="WP_146188218.1">
    <property type="nucleotide sequence ID" value="NZ_OMOR01000001.1"/>
</dbReference>
<feature type="compositionally biased region" description="Basic residues" evidence="1">
    <location>
        <begin position="72"/>
        <end position="82"/>
    </location>
</feature>
<evidence type="ECO:0000313" key="3">
    <source>
        <dbReference type="Proteomes" id="UP000244880"/>
    </source>
</evidence>
<sequence length="82" mass="9402">MNQILNMFMRLVMRKMMSKGIDAGFKGASGMARRRKQQQQPMGEIDDYGNPTGRSGSAPKDTSERDRIRAERRARRAARQQD</sequence>
<dbReference type="OrthoDB" id="7871856at2"/>
<reference evidence="2 3" key="1">
    <citation type="submission" date="2018-03" db="EMBL/GenBank/DDBJ databases">
        <authorList>
            <person name="Keele B.F."/>
        </authorList>
    </citation>
    <scope>NUCLEOTIDE SEQUENCE [LARGE SCALE GENOMIC DNA]</scope>
    <source>
        <strain evidence="2 3">CECT 8599</strain>
    </source>
</reference>
<organism evidence="2 3">
    <name type="scientific">Ascidiaceihabitans donghaensis</name>
    <dbReference type="NCBI Taxonomy" id="1510460"/>
    <lineage>
        <taxon>Bacteria</taxon>
        <taxon>Pseudomonadati</taxon>
        <taxon>Pseudomonadota</taxon>
        <taxon>Alphaproteobacteria</taxon>
        <taxon>Rhodobacterales</taxon>
        <taxon>Paracoccaceae</taxon>
        <taxon>Ascidiaceihabitans</taxon>
    </lineage>
</organism>
<gene>
    <name evidence="2" type="ORF">ASD8599_02371</name>
</gene>
<dbReference type="Proteomes" id="UP000244880">
    <property type="component" value="Unassembled WGS sequence"/>
</dbReference>
<evidence type="ECO:0000256" key="1">
    <source>
        <dbReference type="SAM" id="MobiDB-lite"/>
    </source>
</evidence>
<feature type="compositionally biased region" description="Basic and acidic residues" evidence="1">
    <location>
        <begin position="61"/>
        <end position="71"/>
    </location>
</feature>
<name>A0A2R8BEW2_9RHOB</name>
<keyword evidence="3" id="KW-1185">Reference proteome</keyword>
<accession>A0A2R8BEW2</accession>
<dbReference type="AlphaFoldDB" id="A0A2R8BEW2"/>
<evidence type="ECO:0000313" key="2">
    <source>
        <dbReference type="EMBL" id="SPH21619.1"/>
    </source>
</evidence>
<dbReference type="EMBL" id="OMOR01000001">
    <property type="protein sequence ID" value="SPH21619.1"/>
    <property type="molecule type" value="Genomic_DNA"/>
</dbReference>
<protein>
    <submittedName>
        <fullName evidence="2">Uncharacterized protein</fullName>
    </submittedName>
</protein>
<proteinExistence type="predicted"/>
<feature type="region of interest" description="Disordered" evidence="1">
    <location>
        <begin position="23"/>
        <end position="82"/>
    </location>
</feature>